<feature type="domain" description="C2 NT-type" evidence="2">
    <location>
        <begin position="56"/>
        <end position="195"/>
    </location>
</feature>
<gene>
    <name evidence="3" type="ORF">EX30DRAFT_373246</name>
</gene>
<organism evidence="3 4">
    <name type="scientific">Ascodesmis nigricans</name>
    <dbReference type="NCBI Taxonomy" id="341454"/>
    <lineage>
        <taxon>Eukaryota</taxon>
        <taxon>Fungi</taxon>
        <taxon>Dikarya</taxon>
        <taxon>Ascomycota</taxon>
        <taxon>Pezizomycotina</taxon>
        <taxon>Pezizomycetes</taxon>
        <taxon>Pezizales</taxon>
        <taxon>Ascodesmidaceae</taxon>
        <taxon>Ascodesmis</taxon>
    </lineage>
</organism>
<dbReference type="PANTHER" id="PTHR21456:SF1">
    <property type="entry name" value="C2 NT-TYPE DOMAIN-CONTAINING PROTEIN"/>
    <property type="match status" value="1"/>
</dbReference>
<protein>
    <recommendedName>
        <fullName evidence="2">C2 NT-type domain-containing protein</fullName>
    </recommendedName>
</protein>
<reference evidence="3 4" key="1">
    <citation type="submission" date="2019-04" db="EMBL/GenBank/DDBJ databases">
        <title>Comparative genomics and transcriptomics to analyze fruiting body development in filamentous ascomycetes.</title>
        <authorList>
            <consortium name="DOE Joint Genome Institute"/>
            <person name="Lutkenhaus R."/>
            <person name="Traeger S."/>
            <person name="Breuer J."/>
            <person name="Kuo A."/>
            <person name="Lipzen A."/>
            <person name="Pangilinan J."/>
            <person name="Dilworth D."/>
            <person name="Sandor L."/>
            <person name="Poggeler S."/>
            <person name="Barry K."/>
            <person name="Grigoriev I.V."/>
            <person name="Nowrousian M."/>
        </authorList>
    </citation>
    <scope>NUCLEOTIDE SEQUENCE [LARGE SCALE GENOMIC DNA]</scope>
    <source>
        <strain evidence="3 4">CBS 389.68</strain>
    </source>
</reference>
<evidence type="ECO:0000256" key="1">
    <source>
        <dbReference type="SAM" id="MobiDB-lite"/>
    </source>
</evidence>
<dbReference type="STRING" id="341454.A0A4S2MPK8"/>
<dbReference type="EMBL" id="ML220134">
    <property type="protein sequence ID" value="TGZ79100.1"/>
    <property type="molecule type" value="Genomic_DNA"/>
</dbReference>
<dbReference type="Proteomes" id="UP000298138">
    <property type="component" value="Unassembled WGS sequence"/>
</dbReference>
<dbReference type="Pfam" id="PF10358">
    <property type="entry name" value="NT-C2"/>
    <property type="match status" value="1"/>
</dbReference>
<dbReference type="FunCoup" id="A0A4S2MPK8">
    <property type="interactions" value="8"/>
</dbReference>
<dbReference type="AlphaFoldDB" id="A0A4S2MPK8"/>
<dbReference type="OrthoDB" id="3365224at2759"/>
<evidence type="ECO:0000313" key="3">
    <source>
        <dbReference type="EMBL" id="TGZ79100.1"/>
    </source>
</evidence>
<accession>A0A4S2MPK8</accession>
<evidence type="ECO:0000313" key="4">
    <source>
        <dbReference type="Proteomes" id="UP000298138"/>
    </source>
</evidence>
<dbReference type="InterPro" id="IPR039931">
    <property type="entry name" value="EEIG1/2-like"/>
</dbReference>
<dbReference type="PANTHER" id="PTHR21456">
    <property type="entry name" value="FAMILY WITH SEQUENCE SIMILARITY 102"/>
    <property type="match status" value="1"/>
</dbReference>
<proteinExistence type="predicted"/>
<feature type="region of interest" description="Disordered" evidence="1">
    <location>
        <begin position="287"/>
        <end position="352"/>
    </location>
</feature>
<name>A0A4S2MPK8_9PEZI</name>
<feature type="compositionally biased region" description="Polar residues" evidence="1">
    <location>
        <begin position="310"/>
        <end position="323"/>
    </location>
</feature>
<keyword evidence="4" id="KW-1185">Reference proteome</keyword>
<dbReference type="InterPro" id="IPR019448">
    <property type="entry name" value="NT-C2"/>
</dbReference>
<sequence>MTSLHPRPSTARVPTSPALSIFSVVSSSSTSTSSSSTSLPGMRGNMLIKELGIDKLVVPKARRPKFDLDLQIHDLTNVPIVSGQAFVKWNVEGVTRNVGRGQTERDPIKDHKVVWNFSTVVQDIRMTIGRHNMLQSQNITLNVFHEYPKTKEKDLLGTVALNLAEYAGLEGVTRRYLMQNSKINSTIRVTISMRQTGGDGYYETPPLRGQQVFSGIANLIGSDTHSHRENSDDGSRSHALPSLSISTQAGAAQDTYRLNLAASWQLQEGELNAEDCIEDIFAGGDGWSGREKKSAKSVRLFDPSGKGSDSDSTSQRSKNSAASTLEVPPMTVGKNKDRPIALATQTTKQAPPKLQLLMARTRNGGRRQKEVDELELRDDFVSWSLSQGL</sequence>
<dbReference type="PROSITE" id="PS51840">
    <property type="entry name" value="C2_NT"/>
    <property type="match status" value="1"/>
</dbReference>
<evidence type="ECO:0000259" key="2">
    <source>
        <dbReference type="PROSITE" id="PS51840"/>
    </source>
</evidence>
<dbReference type="InParanoid" id="A0A4S2MPK8"/>